<feature type="domain" description="DUF58" evidence="1">
    <location>
        <begin position="54"/>
        <end position="110"/>
    </location>
</feature>
<protein>
    <submittedName>
        <fullName evidence="2">Uncharacterized protein (DUF58 family)</fullName>
    </submittedName>
</protein>
<dbReference type="AlphaFoldDB" id="A0A7W7YGY4"/>
<sequence>MNALPEISELLRLQVQAREWARVLKLPFRQQRWRGHSGEFQGTGVGSSLDFQDHRVYIPGDDPRQINWQAYARTGTYTMKQYREEVRPLVDLIVDVSASMFAYPAKQQRVLELLAYAVEASLQTGATLRCFAVRGGEHRFLETDLLLSGRCWGEIQALPASAEAPALKRLPLRAGSLRVCLSDLLFAAEPETLLGSLSQRNGRGILLVPFASQEANPGWDGNYEFEDAETSLFHEHRIVPDILQRYQQAYARHFHLWKTAAAKHGVALARVPVEAGFMEALRMEGIPAGCVEAA</sequence>
<dbReference type="InterPro" id="IPR002881">
    <property type="entry name" value="DUF58"/>
</dbReference>
<evidence type="ECO:0000313" key="3">
    <source>
        <dbReference type="Proteomes" id="UP000534294"/>
    </source>
</evidence>
<name>A0A7W7YGY4_9BACT</name>
<proteinExistence type="predicted"/>
<dbReference type="Pfam" id="PF01882">
    <property type="entry name" value="DUF58"/>
    <property type="match status" value="1"/>
</dbReference>
<keyword evidence="3" id="KW-1185">Reference proteome</keyword>
<dbReference type="RefSeq" id="WP_184204418.1">
    <property type="nucleotide sequence ID" value="NZ_JACHIF010000001.1"/>
</dbReference>
<accession>A0A7W7YGY4</accession>
<gene>
    <name evidence="2" type="ORF">HNQ64_000202</name>
</gene>
<dbReference type="PANTHER" id="PTHR33608:SF6">
    <property type="entry name" value="BLL2464 PROTEIN"/>
    <property type="match status" value="1"/>
</dbReference>
<dbReference type="Proteomes" id="UP000534294">
    <property type="component" value="Unassembled WGS sequence"/>
</dbReference>
<organism evidence="2 3">
    <name type="scientific">Prosthecobacter dejongeii</name>
    <dbReference type="NCBI Taxonomy" id="48465"/>
    <lineage>
        <taxon>Bacteria</taxon>
        <taxon>Pseudomonadati</taxon>
        <taxon>Verrucomicrobiota</taxon>
        <taxon>Verrucomicrobiia</taxon>
        <taxon>Verrucomicrobiales</taxon>
        <taxon>Verrucomicrobiaceae</taxon>
        <taxon>Prosthecobacter</taxon>
    </lineage>
</organism>
<evidence type="ECO:0000313" key="2">
    <source>
        <dbReference type="EMBL" id="MBB5035968.1"/>
    </source>
</evidence>
<dbReference type="PANTHER" id="PTHR33608">
    <property type="entry name" value="BLL2464 PROTEIN"/>
    <property type="match status" value="1"/>
</dbReference>
<reference evidence="2 3" key="1">
    <citation type="submission" date="2020-08" db="EMBL/GenBank/DDBJ databases">
        <title>Genomic Encyclopedia of Type Strains, Phase IV (KMG-IV): sequencing the most valuable type-strain genomes for metagenomic binning, comparative biology and taxonomic classification.</title>
        <authorList>
            <person name="Goeker M."/>
        </authorList>
    </citation>
    <scope>NUCLEOTIDE SEQUENCE [LARGE SCALE GENOMIC DNA]</scope>
    <source>
        <strain evidence="2 3">DSM 12251</strain>
    </source>
</reference>
<evidence type="ECO:0000259" key="1">
    <source>
        <dbReference type="Pfam" id="PF01882"/>
    </source>
</evidence>
<comment type="caution">
    <text evidence="2">The sequence shown here is derived from an EMBL/GenBank/DDBJ whole genome shotgun (WGS) entry which is preliminary data.</text>
</comment>
<dbReference type="EMBL" id="JACHIF010000001">
    <property type="protein sequence ID" value="MBB5035968.1"/>
    <property type="molecule type" value="Genomic_DNA"/>
</dbReference>